<dbReference type="Proteomes" id="UP000001930">
    <property type="component" value="Chromosome I"/>
</dbReference>
<dbReference type="AlphaFoldDB" id="Q2T187"/>
<keyword evidence="4" id="KW-0238">DNA-binding</keyword>
<name>Q2T187_BURTA</name>
<dbReference type="PROSITE" id="PS01007">
    <property type="entry name" value="TRANSPOSASE_MUTATOR"/>
    <property type="match status" value="1"/>
</dbReference>
<accession>Q2T187</accession>
<reference evidence="6 7" key="1">
    <citation type="journal article" date="2005" name="BMC Genomics">
        <title>Bacterial genome adaptation to niches: divergence of the potential virulence genes in three Burkholderia species of different survival strategies.</title>
        <authorList>
            <person name="Kim H.S."/>
            <person name="Schell M.A."/>
            <person name="Yu Y."/>
            <person name="Ulrich R.L."/>
            <person name="Sarria S.H."/>
            <person name="Nierman W.C."/>
            <person name="DeShazer D."/>
        </authorList>
    </citation>
    <scope>NUCLEOTIDE SEQUENCE [LARGE SCALE GENOMIC DNA]</scope>
    <source>
        <strain evidence="7">ATCC 700388 / DSM 13276 / CCUG 48851 / CIP 106301 / E264</strain>
    </source>
</reference>
<evidence type="ECO:0000313" key="6">
    <source>
        <dbReference type="EMBL" id="ABC36691.1"/>
    </source>
</evidence>
<dbReference type="PANTHER" id="PTHR33217">
    <property type="entry name" value="TRANSPOSASE FOR INSERTION SEQUENCE ELEMENT IS1081"/>
    <property type="match status" value="1"/>
</dbReference>
<keyword evidence="5" id="KW-0233">DNA recombination</keyword>
<dbReference type="GO" id="GO:0004803">
    <property type="term" value="F:transposase activity"/>
    <property type="evidence" value="ECO:0007669"/>
    <property type="project" value="InterPro"/>
</dbReference>
<comment type="similarity">
    <text evidence="2">Belongs to the transposase mutator family.</text>
</comment>
<dbReference type="GO" id="GO:0003677">
    <property type="term" value="F:DNA binding"/>
    <property type="evidence" value="ECO:0007669"/>
    <property type="project" value="UniProtKB-KW"/>
</dbReference>
<dbReference type="Pfam" id="PF00872">
    <property type="entry name" value="Transposase_mut"/>
    <property type="match status" value="1"/>
</dbReference>
<organism evidence="6 7">
    <name type="scientific">Burkholderia thailandensis (strain ATCC 700388 / DSM 13276 / CCUG 48851 / CIP 106301 / E264)</name>
    <dbReference type="NCBI Taxonomy" id="271848"/>
    <lineage>
        <taxon>Bacteria</taxon>
        <taxon>Pseudomonadati</taxon>
        <taxon>Pseudomonadota</taxon>
        <taxon>Betaproteobacteria</taxon>
        <taxon>Burkholderiales</taxon>
        <taxon>Burkholderiaceae</taxon>
        <taxon>Burkholderia</taxon>
        <taxon>pseudomallei group</taxon>
    </lineage>
</organism>
<proteinExistence type="inferred from homology"/>
<evidence type="ECO:0000256" key="4">
    <source>
        <dbReference type="ARBA" id="ARBA00023125"/>
    </source>
</evidence>
<dbReference type="NCBIfam" id="NF033543">
    <property type="entry name" value="transpos_IS256"/>
    <property type="match status" value="1"/>
</dbReference>
<dbReference type="GO" id="GO:0006313">
    <property type="term" value="P:DNA transposition"/>
    <property type="evidence" value="ECO:0007669"/>
    <property type="project" value="InterPro"/>
</dbReference>
<evidence type="ECO:0000256" key="2">
    <source>
        <dbReference type="ARBA" id="ARBA00010961"/>
    </source>
</evidence>
<gene>
    <name evidence="6" type="ordered locus">BTH_I0505</name>
</gene>
<keyword evidence="7" id="KW-1185">Reference proteome</keyword>
<evidence type="ECO:0000256" key="5">
    <source>
        <dbReference type="ARBA" id="ARBA00023172"/>
    </source>
</evidence>
<dbReference type="InterPro" id="IPR001207">
    <property type="entry name" value="Transposase_mutator"/>
</dbReference>
<keyword evidence="3" id="KW-0815">Transposition</keyword>
<dbReference type="PANTHER" id="PTHR33217:SF5">
    <property type="entry name" value="MUTATOR FAMILY TRANSPOSASE"/>
    <property type="match status" value="1"/>
</dbReference>
<evidence type="ECO:0000313" key="7">
    <source>
        <dbReference type="Proteomes" id="UP000001930"/>
    </source>
</evidence>
<dbReference type="HOGENOM" id="CLU_028793_0_0_4"/>
<dbReference type="KEGG" id="bte:BTH_I0505"/>
<evidence type="ECO:0000256" key="1">
    <source>
        <dbReference type="ARBA" id="ARBA00002190"/>
    </source>
</evidence>
<comment type="function">
    <text evidence="1">Required for the transposition of the insertion element.</text>
</comment>
<dbReference type="EMBL" id="CP000086">
    <property type="protein sequence ID" value="ABC36691.1"/>
    <property type="molecule type" value="Genomic_DNA"/>
</dbReference>
<evidence type="ECO:0000256" key="3">
    <source>
        <dbReference type="ARBA" id="ARBA00022578"/>
    </source>
</evidence>
<sequence>MDRLEYADPSLGRLIVPDLIDQLADNPEIDAVMLEKVASVLLRAMPFTADGFHKTIASRVTDTHDPVSAGYYLLILFGLEGDTAVDALRATMIRLDPPGKAALCRTLLPRLVGSRFNREVTSPTTLSVTRLEQLLIMAFEGVRPSEVVERANGVVYSPDLRDKAQDARDMIFDRLLKIPGEATHAALKRLEQIPEFPIRPKWMRVHALRRTEADAVLPPWAPEDVMTFERTSDRPPTTTSDLQLLARRRIEVIQHDLIHGKFAQGDTLKLLPHENSVQRWIATQLEARQKEAYNHRNGTSAKTVLTPNGELKLDIPRDRQATFEPQLVGKYQRRLPGFDDHVISMYARGMSVREIQGHLLELYGLQVSPDLISTVTDEVLADVEQWQQRPLEAMYPIVYFDALRLKIRDEGTVKNKAVYLALGIRADGRKEVLGLWIEQTEGAKFWLKVFNELKNRGLHDILIAVVDGLRGFPEAIEAVYPAAQIQTCIVHLIRNSLNLASWKDRKPLAAAIKPIYQAATAEAAAAALDAFAQSEWGRKFPTVAAMWQRQWEQVIPFFAYPPEVRRIVYTTNAIESMHMQLRKIVKNRGHFPSDEAASKLLYLALRNIEKDWKMPPITWRQAVNQFAILFGERFTSAIN</sequence>
<protein>
    <submittedName>
        <fullName evidence="6">Transposase</fullName>
    </submittedName>
</protein>